<protein>
    <recommendedName>
        <fullName evidence="2">Putative glutamine amidotransferase domain-containing protein</fullName>
    </recommendedName>
</protein>
<dbReference type="Gene3D" id="3.40.50.410">
    <property type="entry name" value="von Willebrand factor, type A domain"/>
    <property type="match status" value="1"/>
</dbReference>
<dbReference type="Proteomes" id="UP000214646">
    <property type="component" value="Unassembled WGS sequence"/>
</dbReference>
<feature type="transmembrane region" description="Helical" evidence="1">
    <location>
        <begin position="46"/>
        <end position="64"/>
    </location>
</feature>
<organism evidence="3 4">
    <name type="scientific">Fimbriiglobus ruber</name>
    <dbReference type="NCBI Taxonomy" id="1908690"/>
    <lineage>
        <taxon>Bacteria</taxon>
        <taxon>Pseudomonadati</taxon>
        <taxon>Planctomycetota</taxon>
        <taxon>Planctomycetia</taxon>
        <taxon>Gemmatales</taxon>
        <taxon>Gemmataceae</taxon>
        <taxon>Fimbriiglobus</taxon>
    </lineage>
</organism>
<dbReference type="EMBL" id="NIDE01000001">
    <property type="protein sequence ID" value="OWK46707.1"/>
    <property type="molecule type" value="Genomic_DNA"/>
</dbReference>
<evidence type="ECO:0000256" key="1">
    <source>
        <dbReference type="SAM" id="Phobius"/>
    </source>
</evidence>
<feature type="domain" description="Putative glutamine amidotransferase" evidence="2">
    <location>
        <begin position="409"/>
        <end position="595"/>
    </location>
</feature>
<evidence type="ECO:0000313" key="3">
    <source>
        <dbReference type="EMBL" id="OWK46707.1"/>
    </source>
</evidence>
<dbReference type="Pfam" id="PF07090">
    <property type="entry name" value="GATase1_like"/>
    <property type="match status" value="1"/>
</dbReference>
<keyword evidence="4" id="KW-1185">Reference proteome</keyword>
<proteinExistence type="predicted"/>
<keyword evidence="1" id="KW-1133">Transmembrane helix</keyword>
<dbReference type="PANTHER" id="PTHR37947">
    <property type="entry name" value="BLL2462 PROTEIN"/>
    <property type="match status" value="1"/>
</dbReference>
<dbReference type="PANTHER" id="PTHR37947:SF1">
    <property type="entry name" value="BLL2462 PROTEIN"/>
    <property type="match status" value="1"/>
</dbReference>
<keyword evidence="1" id="KW-0472">Membrane</keyword>
<evidence type="ECO:0000259" key="2">
    <source>
        <dbReference type="Pfam" id="PF07090"/>
    </source>
</evidence>
<evidence type="ECO:0000313" key="4">
    <source>
        <dbReference type="Proteomes" id="UP000214646"/>
    </source>
</evidence>
<comment type="caution">
    <text evidence="3">The sequence shown here is derived from an EMBL/GenBank/DDBJ whole genome shotgun (WGS) entry which is preliminary data.</text>
</comment>
<dbReference type="InterPro" id="IPR036465">
    <property type="entry name" value="vWFA_dom_sf"/>
</dbReference>
<reference evidence="4" key="1">
    <citation type="submission" date="2017-06" db="EMBL/GenBank/DDBJ databases">
        <title>Genome analysis of Fimbriiglobus ruber SP5, the first member of the order Planctomycetales with confirmed chitinolytic capability.</title>
        <authorList>
            <person name="Ravin N.V."/>
            <person name="Rakitin A.L."/>
            <person name="Ivanova A.A."/>
            <person name="Beletsky A.V."/>
            <person name="Kulichevskaya I.S."/>
            <person name="Mardanov A.V."/>
            <person name="Dedysh S.N."/>
        </authorList>
    </citation>
    <scope>NUCLEOTIDE SEQUENCE [LARGE SCALE GENOMIC DNA]</scope>
    <source>
        <strain evidence="4">SP5</strain>
    </source>
</reference>
<gene>
    <name evidence="3" type="ORF">FRUB_00406</name>
</gene>
<dbReference type="OrthoDB" id="252901at2"/>
<dbReference type="RefSeq" id="WP_088251903.1">
    <property type="nucleotide sequence ID" value="NZ_NIDE01000001.1"/>
</dbReference>
<dbReference type="CDD" id="cd03143">
    <property type="entry name" value="A4_beta-galactosidase_middle_domain"/>
    <property type="match status" value="1"/>
</dbReference>
<feature type="transmembrane region" description="Helical" evidence="1">
    <location>
        <begin position="12"/>
        <end position="34"/>
    </location>
</feature>
<dbReference type="SUPFAM" id="SSF53300">
    <property type="entry name" value="vWA-like"/>
    <property type="match status" value="1"/>
</dbReference>
<dbReference type="Gene3D" id="3.40.50.880">
    <property type="match status" value="1"/>
</dbReference>
<dbReference type="AlphaFoldDB" id="A0A225EEI5"/>
<dbReference type="InterPro" id="IPR029062">
    <property type="entry name" value="Class_I_gatase-like"/>
</dbReference>
<dbReference type="InterPro" id="IPR010768">
    <property type="entry name" value="GATase1-like"/>
</dbReference>
<dbReference type="SUPFAM" id="SSF52317">
    <property type="entry name" value="Class I glutamine amidotransferase-like"/>
    <property type="match status" value="1"/>
</dbReference>
<sequence length="789" mass="87699">MSTLAVLAFRGWIPWPVALLICVAATVAVVFVYLREAGRVPVWRRAVLASLRALALGSILFLALRPTLLTETHGKRPRPVAVLVDDSQSMLAHDPRPNFPDKWRVAVGFDKVAPDKAPPAMPSAGDLPGDLPEKPTRLELAQATLANPRLKLLEKLAAVGPLQPASFGIGRSAKDPRDPNWFKALTGQEPRTALADGVFDILKRDENELPGAIVLVTDGKENASQRGLDDLARECARLNVPLHIYGVGSSSFGQVQIREAGVPETLFVDDTVNVAVKYRVRGFKDGKVEIVVKLNGQEAARKIVDVKEGDDLREVLSFVPQQKDAQAGKQELSTTVRVLSGPDDVTDELTKSVRVVDRKMKVLLIDSIPRWDFKFLQRALLRDRRVEPKFILTEGDRRAMDAGAPFLPKFPATRQELLAYDLLILGDIPASYLSLEQQGFVREFVAEGGGLIHIAGRNNGPASFVGTPLAEVLPVEFTSVKFPIDSGTRAQPFRPDLTPAGIRSPLLSMEDDPVESLRVWRTLPEIFWAYPVTKTKPAAEVLLTHPTQRTTDNKPMPLLASHYYGKGYVMFCGFDETWRWRFNVADKYFGRFWSQAVYITGVPRTLGTKLTQLSLDNPDPQLGKTGQVYGRLFTPDLKPLNTERLEARLEKLDVGPDDKDRSAPIELRALPGQPGDFVATLPFNRVGRFALRVDNGSDPATLEYRVSLPPDHELAPGGMAEDDLRRLAEASGGKFYREEDLHTMPGSIKQKLVPFTQRDEILLWNRWALFWVIGLLSAEWFLRKFNSLS</sequence>
<dbReference type="CDD" id="cd00198">
    <property type="entry name" value="vWFA"/>
    <property type="match status" value="1"/>
</dbReference>
<accession>A0A225EEI5</accession>
<name>A0A225EEI5_9BACT</name>
<keyword evidence="1" id="KW-0812">Transmembrane</keyword>